<evidence type="ECO:0000256" key="1">
    <source>
        <dbReference type="SAM" id="Phobius"/>
    </source>
</evidence>
<feature type="transmembrane region" description="Helical" evidence="1">
    <location>
        <begin position="204"/>
        <end position="221"/>
    </location>
</feature>
<feature type="transmembrane region" description="Helical" evidence="1">
    <location>
        <begin position="127"/>
        <end position="147"/>
    </location>
</feature>
<feature type="transmembrane region" description="Helical" evidence="1">
    <location>
        <begin position="275"/>
        <end position="305"/>
    </location>
</feature>
<dbReference type="EMBL" id="RQFO01000004">
    <property type="protein sequence ID" value="TGL05463.1"/>
    <property type="molecule type" value="Genomic_DNA"/>
</dbReference>
<evidence type="ECO:0000313" key="4">
    <source>
        <dbReference type="Proteomes" id="UP000297465"/>
    </source>
</evidence>
<keyword evidence="1" id="KW-1133">Transmembrane helix</keyword>
<comment type="caution">
    <text evidence="3">The sequence shown here is derived from an EMBL/GenBank/DDBJ whole genome shotgun (WGS) entry which is preliminary data.</text>
</comment>
<feature type="transmembrane region" description="Helical" evidence="1">
    <location>
        <begin position="153"/>
        <end position="169"/>
    </location>
</feature>
<sequence>MRFNFAPLLEVLIFFALIWTYILQENSFFLSDNAYLKAIYFFVVLSIIFWYIGNKRNSFQYFIELGTISKIFILFLILFIVNIPHFRQDLVSDQFHHAYMAILPWVIYAKKICVLEIGCTEKPFDQVLIHEMLKSFVFLLLVILIVLKSLKKNSLIVIVLFCILFFLPINEYRINDIHPPFRLFPLALSASVMGLSNFSFRIPGFVALFLFTLIIFPILRFHFKKNIAVLLVGCVATIPILVHVAYIVEPSIWTAISWSGILLFLFYGKKDNRSFFLSFLFISFASLMRASAFLGFFPLVMHWFFNRRLDRIFSKNEINKTILVFSPSLIALPYVFSSILQGSPATGTGLSIIESLRMSFSDFASMKFAYQSIFIPWIFLFPFAFCIRVKKFSLYSFLVILFFTLAYIMFYSIKPGLWGLGRYQAEFIMPFCILGLVNLGMFLYKFNQFILKLVFLCLFFYGIFISVNFHFYSQFLDESIFSGIKTGKIRGASEIVYDTTKPLERIKTLGLTKNSYLDGIIYGEMPFILAGFTLNEITSISRFGYPWGGMESADINKNKEILAVIISDWTPSLEKVNHLLSLGWKVDSTYENELYRSKTYLLLR</sequence>
<dbReference type="RefSeq" id="WP_135569041.1">
    <property type="nucleotide sequence ID" value="NZ_RQFN01000011.1"/>
</dbReference>
<feature type="transmembrane region" description="Helical" evidence="1">
    <location>
        <begin position="228"/>
        <end position="246"/>
    </location>
</feature>
<proteinExistence type="predicted"/>
<gene>
    <name evidence="3" type="ORF">EHQ31_01720</name>
</gene>
<feature type="transmembrane region" description="Helical" evidence="1">
    <location>
        <begin position="453"/>
        <end position="472"/>
    </location>
</feature>
<name>A0ABY2LTB6_9LEPT</name>
<dbReference type="Proteomes" id="UP000297465">
    <property type="component" value="Unassembled WGS sequence"/>
</dbReference>
<evidence type="ECO:0000313" key="3">
    <source>
        <dbReference type="EMBL" id="TGL05463.1"/>
    </source>
</evidence>
<keyword evidence="1" id="KW-0812">Transmembrane</keyword>
<keyword evidence="4" id="KW-1185">Reference proteome</keyword>
<protein>
    <recommendedName>
        <fullName evidence="2">Glycosyltransferase RgtA/B/C/D-like domain-containing protein</fullName>
    </recommendedName>
</protein>
<accession>A0ABY2LTB6</accession>
<feature type="transmembrane region" description="Helical" evidence="1">
    <location>
        <begin position="65"/>
        <end position="86"/>
    </location>
</feature>
<organism evidence="3 4">
    <name type="scientific">Leptospira montravelensis</name>
    <dbReference type="NCBI Taxonomy" id="2484961"/>
    <lineage>
        <taxon>Bacteria</taxon>
        <taxon>Pseudomonadati</taxon>
        <taxon>Spirochaetota</taxon>
        <taxon>Spirochaetia</taxon>
        <taxon>Leptospirales</taxon>
        <taxon>Leptospiraceae</taxon>
        <taxon>Leptospira</taxon>
    </lineage>
</organism>
<feature type="transmembrane region" description="Helical" evidence="1">
    <location>
        <begin position="425"/>
        <end position="446"/>
    </location>
</feature>
<evidence type="ECO:0000259" key="2">
    <source>
        <dbReference type="Pfam" id="PF13231"/>
    </source>
</evidence>
<feature type="domain" description="Glycosyltransferase RgtA/B/C/D-like" evidence="2">
    <location>
        <begin position="178"/>
        <end position="320"/>
    </location>
</feature>
<feature type="transmembrane region" description="Helical" evidence="1">
    <location>
        <begin position="34"/>
        <end position="53"/>
    </location>
</feature>
<dbReference type="InterPro" id="IPR038731">
    <property type="entry name" value="RgtA/B/C-like"/>
</dbReference>
<reference evidence="4" key="1">
    <citation type="journal article" date="2019" name="PLoS Negl. Trop. Dis.">
        <title>Revisiting the worldwide diversity of Leptospira species in the environment.</title>
        <authorList>
            <person name="Vincent A.T."/>
            <person name="Schiettekatte O."/>
            <person name="Bourhy P."/>
            <person name="Veyrier F.J."/>
            <person name="Picardeau M."/>
        </authorList>
    </citation>
    <scope>NUCLEOTIDE SEQUENCE [LARGE SCALE GENOMIC DNA]</scope>
    <source>
        <strain evidence="4">201800278</strain>
    </source>
</reference>
<feature type="transmembrane region" description="Helical" evidence="1">
    <location>
        <begin position="252"/>
        <end position="268"/>
    </location>
</feature>
<feature type="transmembrane region" description="Helical" evidence="1">
    <location>
        <begin position="368"/>
        <end position="387"/>
    </location>
</feature>
<feature type="transmembrane region" description="Helical" evidence="1">
    <location>
        <begin position="5"/>
        <end position="22"/>
    </location>
</feature>
<feature type="transmembrane region" description="Helical" evidence="1">
    <location>
        <begin position="394"/>
        <end position="413"/>
    </location>
</feature>
<dbReference type="Pfam" id="PF13231">
    <property type="entry name" value="PMT_2"/>
    <property type="match status" value="1"/>
</dbReference>
<keyword evidence="1" id="KW-0472">Membrane</keyword>